<dbReference type="RefSeq" id="WP_190268435.1">
    <property type="nucleotide sequence ID" value="NZ_BAABAD010000004.1"/>
</dbReference>
<gene>
    <name evidence="3" type="ORF">IDF66_20735</name>
</gene>
<organism evidence="3 4">
    <name type="scientific">Gordonia hankookensis</name>
    <dbReference type="NCBI Taxonomy" id="589403"/>
    <lineage>
        <taxon>Bacteria</taxon>
        <taxon>Bacillati</taxon>
        <taxon>Actinomycetota</taxon>
        <taxon>Actinomycetes</taxon>
        <taxon>Mycobacteriales</taxon>
        <taxon>Gordoniaceae</taxon>
        <taxon>Gordonia</taxon>
    </lineage>
</organism>
<evidence type="ECO:0000256" key="1">
    <source>
        <dbReference type="SAM" id="MobiDB-lite"/>
    </source>
</evidence>
<keyword evidence="4" id="KW-1185">Reference proteome</keyword>
<evidence type="ECO:0000259" key="2">
    <source>
        <dbReference type="Pfam" id="PF03724"/>
    </source>
</evidence>
<evidence type="ECO:0000313" key="4">
    <source>
        <dbReference type="Proteomes" id="UP000602395"/>
    </source>
</evidence>
<accession>A0ABR7WGV9</accession>
<dbReference type="EMBL" id="JACWMS010000005">
    <property type="protein sequence ID" value="MBD1322009.1"/>
    <property type="molecule type" value="Genomic_DNA"/>
</dbReference>
<feature type="region of interest" description="Disordered" evidence="1">
    <location>
        <begin position="1"/>
        <end position="23"/>
    </location>
</feature>
<dbReference type="InterPro" id="IPR005184">
    <property type="entry name" value="DUF306_Meta_HslJ"/>
</dbReference>
<proteinExistence type="predicted"/>
<evidence type="ECO:0000313" key="3">
    <source>
        <dbReference type="EMBL" id="MBD1322009.1"/>
    </source>
</evidence>
<comment type="caution">
    <text evidence="3">The sequence shown here is derived from an EMBL/GenBank/DDBJ whole genome shotgun (WGS) entry which is preliminary data.</text>
</comment>
<protein>
    <submittedName>
        <fullName evidence="3">META domain-containing protein</fullName>
    </submittedName>
</protein>
<dbReference type="Pfam" id="PF03724">
    <property type="entry name" value="META"/>
    <property type="match status" value="1"/>
</dbReference>
<reference evidence="3 4" key="1">
    <citation type="submission" date="2020-09" db="EMBL/GenBank/DDBJ databases">
        <title>Novel species in genus Gordonia.</title>
        <authorList>
            <person name="Zhang G."/>
        </authorList>
    </citation>
    <scope>NUCLEOTIDE SEQUENCE [LARGE SCALE GENOMIC DNA]</scope>
    <source>
        <strain evidence="3 4">ON-33</strain>
    </source>
</reference>
<sequence>MNPIDHPTPRRGPNPGIGGSARPRPIRARRAVMLLLTSVLLTSMLSAFGIAAASAAPAPAPMPRPLPQTLPGALVGKSYSSVAVLGGVIPGGGPMTVHLERPDRISLSAGCNRHLGTATISSDQVRIHTLVSTRMACPGPRSGADQWLKTFTSVPLTWRAFGPVLVLSSPRQTVALVEQSALPR</sequence>
<feature type="domain" description="DUF306" evidence="2">
    <location>
        <begin position="73"/>
        <end position="172"/>
    </location>
</feature>
<dbReference type="Proteomes" id="UP000602395">
    <property type="component" value="Unassembled WGS sequence"/>
</dbReference>
<dbReference type="Gene3D" id="2.40.128.270">
    <property type="match status" value="1"/>
</dbReference>
<name>A0ABR7WGV9_9ACTN</name>
<dbReference type="InterPro" id="IPR038670">
    <property type="entry name" value="HslJ-like_sf"/>
</dbReference>